<name>A0A5C6X7Z4_9DELT</name>
<dbReference type="EMBL" id="VOSL01000109">
    <property type="protein sequence ID" value="TXD32770.1"/>
    <property type="molecule type" value="Genomic_DNA"/>
</dbReference>
<dbReference type="OrthoDB" id="5524196at2"/>
<organism evidence="1 2">
    <name type="scientific">Lujinxingia vulgaris</name>
    <dbReference type="NCBI Taxonomy" id="2600176"/>
    <lineage>
        <taxon>Bacteria</taxon>
        <taxon>Deltaproteobacteria</taxon>
        <taxon>Bradymonadales</taxon>
        <taxon>Lujinxingiaceae</taxon>
        <taxon>Lujinxingia</taxon>
    </lineage>
</organism>
<reference evidence="1 2" key="1">
    <citation type="submission" date="2019-08" db="EMBL/GenBank/DDBJ databases">
        <title>Bradymonadales sp. TMQ2.</title>
        <authorList>
            <person name="Liang Q."/>
        </authorList>
    </citation>
    <scope>NUCLEOTIDE SEQUENCE [LARGE SCALE GENOMIC DNA]</scope>
    <source>
        <strain evidence="1 2">TMQ2</strain>
    </source>
</reference>
<dbReference type="RefSeq" id="WP_146976003.1">
    <property type="nucleotide sequence ID" value="NZ_VOSL01000109.1"/>
</dbReference>
<comment type="caution">
    <text evidence="1">The sequence shown here is derived from an EMBL/GenBank/DDBJ whole genome shotgun (WGS) entry which is preliminary data.</text>
</comment>
<evidence type="ECO:0000313" key="2">
    <source>
        <dbReference type="Proteomes" id="UP000321046"/>
    </source>
</evidence>
<dbReference type="Proteomes" id="UP000321046">
    <property type="component" value="Unassembled WGS sequence"/>
</dbReference>
<dbReference type="AlphaFoldDB" id="A0A5C6X7Z4"/>
<evidence type="ECO:0000313" key="1">
    <source>
        <dbReference type="EMBL" id="TXD32770.1"/>
    </source>
</evidence>
<sequence>MPTWKVRADRRKVDLDHLREELDALGESVRGLKVELRASPHFWDAPDKGAFRDFVEVGSMTHDTLGALEIVAEELIALFGWTIDFAREVDDAS</sequence>
<gene>
    <name evidence="1" type="ORF">FRC96_16385</name>
</gene>
<proteinExistence type="predicted"/>
<protein>
    <submittedName>
        <fullName evidence="1">Uncharacterized protein</fullName>
    </submittedName>
</protein>
<accession>A0A5C6X7Z4</accession>